<dbReference type="SUPFAM" id="SSF55785">
    <property type="entry name" value="PYP-like sensor domain (PAS domain)"/>
    <property type="match status" value="2"/>
</dbReference>
<feature type="region of interest" description="Disordered" evidence="2">
    <location>
        <begin position="579"/>
        <end position="638"/>
    </location>
</feature>
<feature type="domain" description="PAS" evidence="3">
    <location>
        <begin position="18"/>
        <end position="67"/>
    </location>
</feature>
<dbReference type="Gene3D" id="3.30.450.20">
    <property type="entry name" value="PAS domain"/>
    <property type="match status" value="2"/>
</dbReference>
<dbReference type="PROSITE" id="PS50112">
    <property type="entry name" value="PAS"/>
    <property type="match status" value="1"/>
</dbReference>
<dbReference type="FunFam" id="3.30.450.40:FF:000035">
    <property type="entry name" value="PAS sensor protein"/>
    <property type="match status" value="1"/>
</dbReference>
<keyword evidence="1" id="KW-0378">Hydrolase</keyword>
<dbReference type="SMART" id="SM00331">
    <property type="entry name" value="PP2C_SIG"/>
    <property type="match status" value="1"/>
</dbReference>
<dbReference type="InterPro" id="IPR000014">
    <property type="entry name" value="PAS"/>
</dbReference>
<dbReference type="PANTHER" id="PTHR43156">
    <property type="entry name" value="STAGE II SPORULATION PROTEIN E-RELATED"/>
    <property type="match status" value="1"/>
</dbReference>
<dbReference type="Proteomes" id="UP000641386">
    <property type="component" value="Unassembled WGS sequence"/>
</dbReference>
<dbReference type="InterPro" id="IPR036457">
    <property type="entry name" value="PPM-type-like_dom_sf"/>
</dbReference>
<dbReference type="AlphaFoldDB" id="A0A919AFR6"/>
<keyword evidence="5" id="KW-1185">Reference proteome</keyword>
<reference evidence="4" key="1">
    <citation type="journal article" date="2014" name="Int. J. Syst. Evol. Microbiol.">
        <title>Complete genome sequence of Corynebacterium casei LMG S-19264T (=DSM 44701T), isolated from a smear-ripened cheese.</title>
        <authorList>
            <consortium name="US DOE Joint Genome Institute (JGI-PGF)"/>
            <person name="Walter F."/>
            <person name="Albersmeier A."/>
            <person name="Kalinowski J."/>
            <person name="Ruckert C."/>
        </authorList>
    </citation>
    <scope>NUCLEOTIDE SEQUENCE</scope>
    <source>
        <strain evidence="4">JCM 3302</strain>
    </source>
</reference>
<dbReference type="EMBL" id="BNBC01000046">
    <property type="protein sequence ID" value="GHF04360.1"/>
    <property type="molecule type" value="Genomic_DNA"/>
</dbReference>
<dbReference type="Pfam" id="PF00989">
    <property type="entry name" value="PAS"/>
    <property type="match status" value="1"/>
</dbReference>
<dbReference type="Gene3D" id="3.60.40.10">
    <property type="entry name" value="PPM-type phosphatase domain"/>
    <property type="match status" value="1"/>
</dbReference>
<comment type="caution">
    <text evidence="4">The sequence shown here is derived from an EMBL/GenBank/DDBJ whole genome shotgun (WGS) entry which is preliminary data.</text>
</comment>
<organism evidence="4 5">
    <name type="scientific">Streptomyces spiralis</name>
    <dbReference type="NCBI Taxonomy" id="66376"/>
    <lineage>
        <taxon>Bacteria</taxon>
        <taxon>Bacillati</taxon>
        <taxon>Actinomycetota</taxon>
        <taxon>Actinomycetes</taxon>
        <taxon>Kitasatosporales</taxon>
        <taxon>Streptomycetaceae</taxon>
        <taxon>Streptomyces</taxon>
    </lineage>
</organism>
<dbReference type="InterPro" id="IPR003018">
    <property type="entry name" value="GAF"/>
</dbReference>
<gene>
    <name evidence="4" type="ORF">GCM10014715_70790</name>
</gene>
<protein>
    <recommendedName>
        <fullName evidence="3">PAS domain-containing protein</fullName>
    </recommendedName>
</protein>
<accession>A0A919AFR6</accession>
<dbReference type="SMART" id="SM00091">
    <property type="entry name" value="PAS"/>
    <property type="match status" value="2"/>
</dbReference>
<dbReference type="InterPro" id="IPR035965">
    <property type="entry name" value="PAS-like_dom_sf"/>
</dbReference>
<dbReference type="Pfam" id="PF07228">
    <property type="entry name" value="SpoIIE"/>
    <property type="match status" value="1"/>
</dbReference>
<dbReference type="NCBIfam" id="TIGR00229">
    <property type="entry name" value="sensory_box"/>
    <property type="match status" value="1"/>
</dbReference>
<dbReference type="InterPro" id="IPR013767">
    <property type="entry name" value="PAS_fold"/>
</dbReference>
<dbReference type="Pfam" id="PF01590">
    <property type="entry name" value="GAF"/>
    <property type="match status" value="1"/>
</dbReference>
<dbReference type="SMART" id="SM00065">
    <property type="entry name" value="GAF"/>
    <property type="match status" value="1"/>
</dbReference>
<dbReference type="GO" id="GO:0006355">
    <property type="term" value="P:regulation of DNA-templated transcription"/>
    <property type="evidence" value="ECO:0007669"/>
    <property type="project" value="InterPro"/>
</dbReference>
<reference evidence="4" key="2">
    <citation type="submission" date="2020-09" db="EMBL/GenBank/DDBJ databases">
        <authorList>
            <person name="Sun Q."/>
            <person name="Ohkuma M."/>
        </authorList>
    </citation>
    <scope>NUCLEOTIDE SEQUENCE</scope>
    <source>
        <strain evidence="4">JCM 3302</strain>
    </source>
</reference>
<evidence type="ECO:0000313" key="5">
    <source>
        <dbReference type="Proteomes" id="UP000641386"/>
    </source>
</evidence>
<feature type="compositionally biased region" description="Basic residues" evidence="2">
    <location>
        <begin position="598"/>
        <end position="638"/>
    </location>
</feature>
<sequence>MMSTDQATLREPPPALREISDAAIAVIDAQGTVVAWTQAAQHLVGHCAEDVVGRSAALVLPSSAETLGVSAFAEQCRAQGGWSGTAAVRHHDGRTLNLSVRLSLLRGQGTAHRWLISLTDIGALSPEMVNGSVRESLFARAPVGIAIHDPQLRCTWTNDTVEHDGISRDRRIGRRLKDSLPGFEAEALEAVMRQVLASGTSAVHEYRAWPPEDPRRERAFSASFFCLQDADGQALGVCSLTVDVTSNQRVRERLAILSQASTRIGSTLDVMQTAQELAGLAVPLLADYVTVDLAESVPLGREPSPRIDTLYDHSRVFRRAGLASIHPAVPESTFARGETISVPPNSPLADALRTGRSHLEPVLDTTPGTWVDRDPARAQKIRENGIHSLMIVPIRARHSVLGVALFARTEDPTPFQQDDLLLAEELVTRAALSLDNARQYARERSTALALQRNLLPHRLRGGVAVEAAGRYLPADTDAGVGGDWFDVIPLPCARVAFVVGDVVGHGINAAVTMGRLRTAVRTLADLDLPPDELLSHLDDSVRRLTGEDDDASDQIPAIMGATCVYVVYDPVTRQCTMARAGHPPARDSRRTGPGHLPRPAHRGPTRPRPRAGPLRRRGGGTARRKPARVLHRRAGRIP</sequence>
<evidence type="ECO:0000313" key="4">
    <source>
        <dbReference type="EMBL" id="GHF04360.1"/>
    </source>
</evidence>
<evidence type="ECO:0000256" key="2">
    <source>
        <dbReference type="SAM" id="MobiDB-lite"/>
    </source>
</evidence>
<proteinExistence type="predicted"/>
<evidence type="ECO:0000256" key="1">
    <source>
        <dbReference type="ARBA" id="ARBA00022801"/>
    </source>
</evidence>
<dbReference type="GO" id="GO:0016791">
    <property type="term" value="F:phosphatase activity"/>
    <property type="evidence" value="ECO:0007669"/>
    <property type="project" value="TreeGrafter"/>
</dbReference>
<dbReference type="InterPro" id="IPR029016">
    <property type="entry name" value="GAF-like_dom_sf"/>
</dbReference>
<dbReference type="InterPro" id="IPR013656">
    <property type="entry name" value="PAS_4"/>
</dbReference>
<dbReference type="InterPro" id="IPR052016">
    <property type="entry name" value="Bact_Sigma-Reg"/>
</dbReference>
<dbReference type="InterPro" id="IPR001932">
    <property type="entry name" value="PPM-type_phosphatase-like_dom"/>
</dbReference>
<name>A0A919AFR6_9ACTN</name>
<dbReference type="Gene3D" id="3.30.450.40">
    <property type="match status" value="1"/>
</dbReference>
<dbReference type="SUPFAM" id="SSF55781">
    <property type="entry name" value="GAF domain-like"/>
    <property type="match status" value="1"/>
</dbReference>
<dbReference type="CDD" id="cd00130">
    <property type="entry name" value="PAS"/>
    <property type="match status" value="2"/>
</dbReference>
<evidence type="ECO:0000259" key="3">
    <source>
        <dbReference type="PROSITE" id="PS50112"/>
    </source>
</evidence>
<dbReference type="PANTHER" id="PTHR43156:SF2">
    <property type="entry name" value="STAGE II SPORULATION PROTEIN E"/>
    <property type="match status" value="1"/>
</dbReference>
<dbReference type="Pfam" id="PF08448">
    <property type="entry name" value="PAS_4"/>
    <property type="match status" value="1"/>
</dbReference>